<organism evidence="3 4">
    <name type="scientific">Phytohabitans aurantiacus</name>
    <dbReference type="NCBI Taxonomy" id="3016789"/>
    <lineage>
        <taxon>Bacteria</taxon>
        <taxon>Bacillati</taxon>
        <taxon>Actinomycetota</taxon>
        <taxon>Actinomycetes</taxon>
        <taxon>Micromonosporales</taxon>
        <taxon>Micromonosporaceae</taxon>
    </lineage>
</organism>
<evidence type="ECO:0000313" key="3">
    <source>
        <dbReference type="EMBL" id="GLH99881.1"/>
    </source>
</evidence>
<protein>
    <recommendedName>
        <fullName evidence="2">HTH cro/C1-type domain-containing protein</fullName>
    </recommendedName>
</protein>
<dbReference type="Pfam" id="PF19054">
    <property type="entry name" value="DUF5753"/>
    <property type="match status" value="1"/>
</dbReference>
<dbReference type="CDD" id="cd00093">
    <property type="entry name" value="HTH_XRE"/>
    <property type="match status" value="1"/>
</dbReference>
<feature type="region of interest" description="Disordered" evidence="1">
    <location>
        <begin position="260"/>
        <end position="283"/>
    </location>
</feature>
<comment type="caution">
    <text evidence="3">The sequence shown here is derived from an EMBL/GenBank/DDBJ whole genome shotgun (WGS) entry which is preliminary data.</text>
</comment>
<proteinExistence type="predicted"/>
<name>A0ABQ5QZA4_9ACTN</name>
<dbReference type="Proteomes" id="UP001144280">
    <property type="component" value="Unassembled WGS sequence"/>
</dbReference>
<sequence length="283" mass="31994">MCHELRRARSDAGYTRRRVCEVLGWSLAKQQRIETGQVGLSPTDLRALLDIYGVHDRQARERLEQMAARSRREQWSAFRQVLTAQTRAYLNWEGVASRLRHYEPLLIPELLRTEAYAWAVIRALAPPDTPQRLMRLRLEACLARQAVLDRDDPPSLYFVIEHSALYRPVRAGNTRCPVMTEQVQRLCELTDRPNISIQVLSPRLGLHRGLAGPFTLLDLCGDDSVVYLPERAHPALTTPDDVADHERAFVDLAAAGSPLQANARAPGPHELQPIPQHAKVTTQ</sequence>
<dbReference type="PROSITE" id="PS50943">
    <property type="entry name" value="HTH_CROC1"/>
    <property type="match status" value="1"/>
</dbReference>
<dbReference type="SMART" id="SM00530">
    <property type="entry name" value="HTH_XRE"/>
    <property type="match status" value="1"/>
</dbReference>
<accession>A0ABQ5QZA4</accession>
<dbReference type="InterPro" id="IPR001387">
    <property type="entry name" value="Cro/C1-type_HTH"/>
</dbReference>
<dbReference type="Pfam" id="PF13560">
    <property type="entry name" value="HTH_31"/>
    <property type="match status" value="1"/>
</dbReference>
<dbReference type="EMBL" id="BSDI01000029">
    <property type="protein sequence ID" value="GLH99881.1"/>
    <property type="molecule type" value="Genomic_DNA"/>
</dbReference>
<dbReference type="SUPFAM" id="SSF47413">
    <property type="entry name" value="lambda repressor-like DNA-binding domains"/>
    <property type="match status" value="1"/>
</dbReference>
<gene>
    <name evidence="3" type="ORF">Pa4123_51570</name>
</gene>
<keyword evidence="4" id="KW-1185">Reference proteome</keyword>
<dbReference type="InterPro" id="IPR010982">
    <property type="entry name" value="Lambda_DNA-bd_dom_sf"/>
</dbReference>
<evidence type="ECO:0000259" key="2">
    <source>
        <dbReference type="PROSITE" id="PS50943"/>
    </source>
</evidence>
<evidence type="ECO:0000313" key="4">
    <source>
        <dbReference type="Proteomes" id="UP001144280"/>
    </source>
</evidence>
<evidence type="ECO:0000256" key="1">
    <source>
        <dbReference type="SAM" id="MobiDB-lite"/>
    </source>
</evidence>
<dbReference type="Gene3D" id="1.10.260.40">
    <property type="entry name" value="lambda repressor-like DNA-binding domains"/>
    <property type="match status" value="1"/>
</dbReference>
<feature type="domain" description="HTH cro/C1-type" evidence="2">
    <location>
        <begin position="5"/>
        <end position="58"/>
    </location>
</feature>
<dbReference type="InterPro" id="IPR043917">
    <property type="entry name" value="DUF5753"/>
</dbReference>
<reference evidence="3" key="1">
    <citation type="submission" date="2022-12" db="EMBL/GenBank/DDBJ databases">
        <title>New Phytohabitans aurantiacus sp. RD004123 nov., an actinomycete isolated from soil.</title>
        <authorList>
            <person name="Triningsih D.W."/>
            <person name="Harunari E."/>
            <person name="Igarashi Y."/>
        </authorList>
    </citation>
    <scope>NUCLEOTIDE SEQUENCE</scope>
    <source>
        <strain evidence="3">RD004123</strain>
    </source>
</reference>